<feature type="transmembrane region" description="Helical" evidence="7">
    <location>
        <begin position="67"/>
        <end position="87"/>
    </location>
</feature>
<evidence type="ECO:0000313" key="10">
    <source>
        <dbReference type="Proteomes" id="UP000266188"/>
    </source>
</evidence>
<dbReference type="GO" id="GO:0005789">
    <property type="term" value="C:endoplasmic reticulum membrane"/>
    <property type="evidence" value="ECO:0007669"/>
    <property type="project" value="UniProtKB-SubCell"/>
</dbReference>
<keyword evidence="4 7" id="KW-0256">Endoplasmic reticulum</keyword>
<keyword evidence="10" id="KW-1185">Reference proteome</keyword>
<evidence type="ECO:0000256" key="4">
    <source>
        <dbReference type="ARBA" id="ARBA00022824"/>
    </source>
</evidence>
<dbReference type="InterPro" id="IPR033118">
    <property type="entry name" value="EXPERA"/>
</dbReference>
<dbReference type="EMBL" id="MVGC01000013">
    <property type="protein sequence ID" value="RJE26860.1"/>
    <property type="molecule type" value="Genomic_DNA"/>
</dbReference>
<dbReference type="Proteomes" id="UP000266188">
    <property type="component" value="Unassembled WGS sequence"/>
</dbReference>
<evidence type="ECO:0000313" key="9">
    <source>
        <dbReference type="EMBL" id="RJE26860.1"/>
    </source>
</evidence>
<comment type="subcellular location">
    <subcellularLocation>
        <location evidence="1">Endoplasmic reticulum membrane</location>
        <topology evidence="1">Multi-pass membrane protein</topology>
    </subcellularLocation>
</comment>
<keyword evidence="3 7" id="KW-0812">Transmembrane</keyword>
<feature type="transmembrane region" description="Helical" evidence="7">
    <location>
        <begin position="99"/>
        <end position="122"/>
    </location>
</feature>
<organism evidence="9 10">
    <name type="scientific">Aspergillus sclerotialis</name>
    <dbReference type="NCBI Taxonomy" id="2070753"/>
    <lineage>
        <taxon>Eukaryota</taxon>
        <taxon>Fungi</taxon>
        <taxon>Dikarya</taxon>
        <taxon>Ascomycota</taxon>
        <taxon>Pezizomycotina</taxon>
        <taxon>Eurotiomycetes</taxon>
        <taxon>Eurotiomycetidae</taxon>
        <taxon>Eurotiales</taxon>
        <taxon>Aspergillaceae</taxon>
        <taxon>Aspergillus</taxon>
        <taxon>Aspergillus subgen. Polypaecilum</taxon>
    </lineage>
</organism>
<gene>
    <name evidence="9" type="ORF">PHISCL_00772</name>
</gene>
<evidence type="ECO:0000256" key="7">
    <source>
        <dbReference type="PIRNR" id="PIRNR031032"/>
    </source>
</evidence>
<evidence type="ECO:0000256" key="6">
    <source>
        <dbReference type="ARBA" id="ARBA00023136"/>
    </source>
</evidence>
<dbReference type="AlphaFoldDB" id="A0A3A2ZVV6"/>
<accession>A0A3A2ZVV6</accession>
<dbReference type="InterPro" id="IPR016964">
    <property type="entry name" value="Sigma2_recept"/>
</dbReference>
<dbReference type="PANTHER" id="PTHR31204:SF1">
    <property type="entry name" value="SIGMA INTRACELLULAR RECEPTOR 2"/>
    <property type="match status" value="1"/>
</dbReference>
<dbReference type="PROSITE" id="PS51751">
    <property type="entry name" value="EXPERA"/>
    <property type="match status" value="1"/>
</dbReference>
<feature type="transmembrane region" description="Helical" evidence="7">
    <location>
        <begin position="14"/>
        <end position="35"/>
    </location>
</feature>
<reference evidence="10" key="1">
    <citation type="submission" date="2017-02" db="EMBL/GenBank/DDBJ databases">
        <authorList>
            <person name="Tafer H."/>
            <person name="Lopandic K."/>
        </authorList>
    </citation>
    <scope>NUCLEOTIDE SEQUENCE [LARGE SCALE GENOMIC DNA]</scope>
    <source>
        <strain evidence="10">CBS 366.77</strain>
    </source>
</reference>
<sequence>MAGSLSIWNRKRDLIYFVFFAIHAPLSLVDTFPLLPSFLQADIFAQLRQFYVSTYNDKFFQETPPPWFSAFICMELLYHLPLSIWATGGLLRDNPMVPVHLLVFGVQAFITTVTCLVEVWSWTDRTDAEKQNITMLYGPYAALGGLMALDMIGRLRGRLVQKSKHE</sequence>
<feature type="domain" description="EXPERA" evidence="8">
    <location>
        <begin position="12"/>
        <end position="148"/>
    </location>
</feature>
<keyword evidence="5 7" id="KW-1133">Transmembrane helix</keyword>
<comment type="caution">
    <text evidence="9">The sequence shown here is derived from an EMBL/GenBank/DDBJ whole genome shotgun (WGS) entry which is preliminary data.</text>
</comment>
<proteinExistence type="inferred from homology"/>
<keyword evidence="6 7" id="KW-0472">Membrane</keyword>
<evidence type="ECO:0000259" key="8">
    <source>
        <dbReference type="PROSITE" id="PS51751"/>
    </source>
</evidence>
<dbReference type="PIRSF" id="PIRSF031032">
    <property type="entry name" value="TMP_97_prd"/>
    <property type="match status" value="1"/>
</dbReference>
<evidence type="ECO:0000256" key="2">
    <source>
        <dbReference type="ARBA" id="ARBA00009096"/>
    </source>
</evidence>
<name>A0A3A2ZVV6_9EURO</name>
<dbReference type="STRING" id="2070753.A0A3A2ZVV6"/>
<dbReference type="PANTHER" id="PTHR31204">
    <property type="entry name" value="SIGMA INTRACELLULAR RECEPTOR 2"/>
    <property type="match status" value="1"/>
</dbReference>
<comment type="similarity">
    <text evidence="2">Belongs to the TMEM97/sigma-2 receptor family.</text>
</comment>
<dbReference type="InterPro" id="IPR051987">
    <property type="entry name" value="Sigma-2_receptor-like"/>
</dbReference>
<feature type="transmembrane region" description="Helical" evidence="7">
    <location>
        <begin position="134"/>
        <end position="153"/>
    </location>
</feature>
<evidence type="ECO:0000256" key="1">
    <source>
        <dbReference type="ARBA" id="ARBA00004477"/>
    </source>
</evidence>
<evidence type="ECO:0000256" key="5">
    <source>
        <dbReference type="ARBA" id="ARBA00022989"/>
    </source>
</evidence>
<dbReference type="OrthoDB" id="433124at2759"/>
<evidence type="ECO:0000256" key="3">
    <source>
        <dbReference type="ARBA" id="ARBA00022692"/>
    </source>
</evidence>
<protein>
    <recommendedName>
        <fullName evidence="7">Efficient mitochondria targeting-associated protein 19</fullName>
    </recommendedName>
</protein>
<dbReference type="Pfam" id="PF05241">
    <property type="entry name" value="EBP"/>
    <property type="match status" value="1"/>
</dbReference>